<dbReference type="EMBL" id="BARS01049210">
    <property type="protein sequence ID" value="GAG30511.1"/>
    <property type="molecule type" value="Genomic_DNA"/>
</dbReference>
<comment type="caution">
    <text evidence="2">The sequence shown here is derived from an EMBL/GenBank/DDBJ whole genome shotgun (WGS) entry which is preliminary data.</text>
</comment>
<dbReference type="InterPro" id="IPR024719">
    <property type="entry name" value="HpaB/PvcC/4-BUDH_C"/>
</dbReference>
<proteinExistence type="predicted"/>
<dbReference type="Gene3D" id="1.20.140.10">
    <property type="entry name" value="Butyryl-CoA Dehydrogenase, subunit A, domain 3"/>
    <property type="match status" value="1"/>
</dbReference>
<dbReference type="GO" id="GO:0016627">
    <property type="term" value="F:oxidoreductase activity, acting on the CH-CH group of donors"/>
    <property type="evidence" value="ECO:0007669"/>
    <property type="project" value="InterPro"/>
</dbReference>
<dbReference type="SUPFAM" id="SSF47203">
    <property type="entry name" value="Acyl-CoA dehydrogenase C-terminal domain-like"/>
    <property type="match status" value="1"/>
</dbReference>
<dbReference type="PANTHER" id="PTHR36117:SF3">
    <property type="entry name" value="4-HYDROXYPHENYLACETATE 3-MONOOXYGENASE-RELATED"/>
    <property type="match status" value="1"/>
</dbReference>
<dbReference type="PANTHER" id="PTHR36117">
    <property type="entry name" value="4-HYDROXYPHENYLACETATE 3-MONOOXYGENASE-RELATED"/>
    <property type="match status" value="1"/>
</dbReference>
<evidence type="ECO:0000259" key="1">
    <source>
        <dbReference type="Pfam" id="PF03241"/>
    </source>
</evidence>
<dbReference type="Pfam" id="PF03241">
    <property type="entry name" value="HpaB"/>
    <property type="match status" value="1"/>
</dbReference>
<organism evidence="2">
    <name type="scientific">marine sediment metagenome</name>
    <dbReference type="NCBI Taxonomy" id="412755"/>
    <lineage>
        <taxon>unclassified sequences</taxon>
        <taxon>metagenomes</taxon>
        <taxon>ecological metagenomes</taxon>
    </lineage>
</organism>
<dbReference type="InterPro" id="IPR036250">
    <property type="entry name" value="AcylCo_DH-like_C"/>
</dbReference>
<evidence type="ECO:0000313" key="2">
    <source>
        <dbReference type="EMBL" id="GAG30511.1"/>
    </source>
</evidence>
<reference evidence="2" key="1">
    <citation type="journal article" date="2014" name="Front. Microbiol.">
        <title>High frequency of phylogenetically diverse reductive dehalogenase-homologous genes in deep subseafloor sedimentary metagenomes.</title>
        <authorList>
            <person name="Kawai M."/>
            <person name="Futagami T."/>
            <person name="Toyoda A."/>
            <person name="Takaki Y."/>
            <person name="Nishi S."/>
            <person name="Hori S."/>
            <person name="Arai W."/>
            <person name="Tsubouchi T."/>
            <person name="Morono Y."/>
            <person name="Uchiyama I."/>
            <person name="Ito T."/>
            <person name="Fujiyama A."/>
            <person name="Inagaki F."/>
            <person name="Takami H."/>
        </authorList>
    </citation>
    <scope>NUCLEOTIDE SEQUENCE</scope>
    <source>
        <strain evidence="2">Expedition CK06-06</strain>
    </source>
</reference>
<feature type="domain" description="HpaB/PvcC/4-BUDH C-terminal" evidence="1">
    <location>
        <begin position="1"/>
        <end position="177"/>
    </location>
</feature>
<dbReference type="AlphaFoldDB" id="X0Y0U3"/>
<dbReference type="InterPro" id="IPR004925">
    <property type="entry name" value="HpaB/PvcC/4-BUDH"/>
</dbReference>
<sequence length="180" mass="19532">MDLLIGAAQTIAEYNGISRASHVVDKLTEMIRVRETTHACATAAVVNGTEDPPGSGVYFPDFMSGVMAALNTQYAMPQAVMLAADLAGGSVVTMPSELELNNPETSQYVKKYLKGVASVPTEDRMRMLKFLQHWTAGPQGVRMWHGGGPLQAHRITIYRQSLAGLEEKKKLAKELAGIKD</sequence>
<accession>X0Y0U3</accession>
<name>X0Y0U3_9ZZZZ</name>
<protein>
    <recommendedName>
        <fullName evidence="1">HpaB/PvcC/4-BUDH C-terminal domain-containing protein</fullName>
    </recommendedName>
</protein>
<gene>
    <name evidence="2" type="ORF">S01H1_73635</name>
</gene>